<dbReference type="InterPro" id="IPR051604">
    <property type="entry name" value="Ergot_Alk_Oxidoreductase"/>
</dbReference>
<dbReference type="EMBL" id="JPRL01000002">
    <property type="protein sequence ID" value="KFF03257.1"/>
    <property type="molecule type" value="Genomic_DNA"/>
</dbReference>
<dbReference type="RefSeq" id="WP_035688660.1">
    <property type="nucleotide sequence ID" value="NZ_JPRL01000002.1"/>
</dbReference>
<keyword evidence="3" id="KW-1185">Reference proteome</keyword>
<dbReference type="OrthoDB" id="2149806at2"/>
<reference evidence="2 3" key="1">
    <citation type="submission" date="2014-07" db="EMBL/GenBank/DDBJ databases">
        <title>Genome of Flavobacterium reichenbachii LMG 25512.</title>
        <authorList>
            <person name="Stropko S.J."/>
            <person name="Pipes S.E."/>
            <person name="Newman J.D."/>
        </authorList>
    </citation>
    <scope>NUCLEOTIDE SEQUENCE [LARGE SCALE GENOMIC DNA]</scope>
    <source>
        <strain evidence="2 3">LMG 25512</strain>
    </source>
</reference>
<protein>
    <recommendedName>
        <fullName evidence="1">NmrA-like domain-containing protein</fullName>
    </recommendedName>
</protein>
<dbReference type="Proteomes" id="UP000028715">
    <property type="component" value="Unassembled WGS sequence"/>
</dbReference>
<dbReference type="PANTHER" id="PTHR43162:SF1">
    <property type="entry name" value="PRESTALK A DIFFERENTIATION PROTEIN A"/>
    <property type="match status" value="1"/>
</dbReference>
<dbReference type="Gene3D" id="3.90.25.10">
    <property type="entry name" value="UDP-galactose 4-epimerase, domain 1"/>
    <property type="match status" value="1"/>
</dbReference>
<name>A0A085ZFP3_9FLAO</name>
<evidence type="ECO:0000259" key="1">
    <source>
        <dbReference type="Pfam" id="PF05368"/>
    </source>
</evidence>
<feature type="domain" description="NmrA-like" evidence="1">
    <location>
        <begin position="2"/>
        <end position="264"/>
    </location>
</feature>
<dbReference type="STRING" id="362418.IW19_20360"/>
<evidence type="ECO:0000313" key="2">
    <source>
        <dbReference type="EMBL" id="KFF03257.1"/>
    </source>
</evidence>
<dbReference type="Gene3D" id="3.40.50.720">
    <property type="entry name" value="NAD(P)-binding Rossmann-like Domain"/>
    <property type="match status" value="1"/>
</dbReference>
<evidence type="ECO:0000313" key="3">
    <source>
        <dbReference type="Proteomes" id="UP000028715"/>
    </source>
</evidence>
<organism evidence="2 3">
    <name type="scientific">Flavobacterium reichenbachii</name>
    <dbReference type="NCBI Taxonomy" id="362418"/>
    <lineage>
        <taxon>Bacteria</taxon>
        <taxon>Pseudomonadati</taxon>
        <taxon>Bacteroidota</taxon>
        <taxon>Flavobacteriia</taxon>
        <taxon>Flavobacteriales</taxon>
        <taxon>Flavobacteriaceae</taxon>
        <taxon>Flavobacterium</taxon>
    </lineage>
</organism>
<proteinExistence type="predicted"/>
<dbReference type="AlphaFoldDB" id="A0A085ZFP3"/>
<gene>
    <name evidence="2" type="ORF">IW19_20360</name>
</gene>
<dbReference type="Pfam" id="PF05368">
    <property type="entry name" value="NmrA"/>
    <property type="match status" value="1"/>
</dbReference>
<sequence>MILVTTPTGNTGSMILRQLIERGQQVRIFVRDPEKISADILEKVEVSTGSLLNESEFTEALQGCDTLYFCVPQSNTQEDVNAYYESFANVASNAIKNAGTERVVYLSSGGKESNLQAGLITALHKGEDIINQSGASVRALRCPVFYESILYQITSLKKTGMFFLPIDGNYKMPQVAVKDIASKAVELLIDKTWAGVEGYAIQGPKDISYSDIAIQLSELTGKPIRFQQVSNEDYIKTLLGQHHTSEAFAFSLTEMLTAIGNGLYDAEPRTDDTTTTIKDWMIENVVDKIK</sequence>
<dbReference type="PANTHER" id="PTHR43162">
    <property type="match status" value="1"/>
</dbReference>
<dbReference type="InterPro" id="IPR036291">
    <property type="entry name" value="NAD(P)-bd_dom_sf"/>
</dbReference>
<dbReference type="InterPro" id="IPR008030">
    <property type="entry name" value="NmrA-like"/>
</dbReference>
<dbReference type="eggNOG" id="COG0702">
    <property type="taxonomic scope" value="Bacteria"/>
</dbReference>
<dbReference type="SUPFAM" id="SSF51735">
    <property type="entry name" value="NAD(P)-binding Rossmann-fold domains"/>
    <property type="match status" value="1"/>
</dbReference>
<accession>A0A085ZFP3</accession>
<comment type="caution">
    <text evidence="2">The sequence shown here is derived from an EMBL/GenBank/DDBJ whole genome shotgun (WGS) entry which is preliminary data.</text>
</comment>